<dbReference type="EMBL" id="QKQS01000023">
    <property type="protein sequence ID" value="PZA11511.1"/>
    <property type="molecule type" value="Genomic_DNA"/>
</dbReference>
<evidence type="ECO:0000313" key="3">
    <source>
        <dbReference type="EMBL" id="PZA11511.1"/>
    </source>
</evidence>
<reference evidence="3 4" key="1">
    <citation type="submission" date="2018-06" db="EMBL/GenBank/DDBJ databases">
        <title>Draft Whole-Genome Sequence of the purple photosynthetic bacterium Rhodospeudomonas palustris XCP.</title>
        <authorList>
            <person name="Rayyan A."/>
            <person name="Meyer T.E."/>
            <person name="Kyndt J.A."/>
        </authorList>
    </citation>
    <scope>NUCLEOTIDE SEQUENCE [LARGE SCALE GENOMIC DNA]</scope>
    <source>
        <strain evidence="3 4">XCP</strain>
    </source>
</reference>
<evidence type="ECO:0000259" key="2">
    <source>
        <dbReference type="Pfam" id="PF09990"/>
    </source>
</evidence>
<dbReference type="OrthoDB" id="2873672at2"/>
<feature type="transmembrane region" description="Helical" evidence="1">
    <location>
        <begin position="93"/>
        <end position="112"/>
    </location>
</feature>
<evidence type="ECO:0000313" key="4">
    <source>
        <dbReference type="Proteomes" id="UP000248134"/>
    </source>
</evidence>
<keyword evidence="1" id="KW-0812">Transmembrane</keyword>
<dbReference type="InterPro" id="IPR016923">
    <property type="entry name" value="UCP029509"/>
</dbReference>
<dbReference type="RefSeq" id="WP_110787593.1">
    <property type="nucleotide sequence ID" value="NZ_QKQS01000023.1"/>
</dbReference>
<feature type="transmembrane region" description="Helical" evidence="1">
    <location>
        <begin position="124"/>
        <end position="147"/>
    </location>
</feature>
<gene>
    <name evidence="3" type="ORF">DNX69_19815</name>
</gene>
<evidence type="ECO:0000256" key="1">
    <source>
        <dbReference type="SAM" id="Phobius"/>
    </source>
</evidence>
<dbReference type="PIRSF" id="PIRSF029509">
    <property type="entry name" value="UCP029509"/>
    <property type="match status" value="1"/>
</dbReference>
<dbReference type="Proteomes" id="UP000248134">
    <property type="component" value="Unassembled WGS sequence"/>
</dbReference>
<feature type="domain" description="DUF2231" evidence="2">
    <location>
        <begin position="22"/>
        <end position="153"/>
    </location>
</feature>
<keyword evidence="1" id="KW-1133">Transmembrane helix</keyword>
<accession>A0A323UGC8</accession>
<dbReference type="InterPro" id="IPR019251">
    <property type="entry name" value="DUF2231_TM"/>
</dbReference>
<organism evidence="3 4">
    <name type="scientific">Rhodopseudomonas palustris</name>
    <dbReference type="NCBI Taxonomy" id="1076"/>
    <lineage>
        <taxon>Bacteria</taxon>
        <taxon>Pseudomonadati</taxon>
        <taxon>Pseudomonadota</taxon>
        <taxon>Alphaproteobacteria</taxon>
        <taxon>Hyphomicrobiales</taxon>
        <taxon>Nitrobacteraceae</taxon>
        <taxon>Rhodopseudomonas</taxon>
    </lineage>
</organism>
<name>A0A323UGC8_RHOPL</name>
<sequence length="156" mass="17096">MAQDTFPTRPYGLASTARIGAHPIHPMLVPVPIACFVGTLLTDIVYWQTAEMTWSNFSAWLISVGVVVGWLAAIFGAVDLLANRRIRNITAAWIHGIGNLLVLALATINMFVHTHDAWTSVVPWGLTLSALTVLILLVTGWMGWALVYRYRVGGAR</sequence>
<feature type="transmembrane region" description="Helical" evidence="1">
    <location>
        <begin position="27"/>
        <end position="47"/>
    </location>
</feature>
<proteinExistence type="predicted"/>
<keyword evidence="1" id="KW-0472">Membrane</keyword>
<comment type="caution">
    <text evidence="3">The sequence shown here is derived from an EMBL/GenBank/DDBJ whole genome shotgun (WGS) entry which is preliminary data.</text>
</comment>
<protein>
    <recommendedName>
        <fullName evidence="2">DUF2231 domain-containing protein</fullName>
    </recommendedName>
</protein>
<dbReference type="Pfam" id="PF09990">
    <property type="entry name" value="DUF2231"/>
    <property type="match status" value="1"/>
</dbReference>
<feature type="transmembrane region" description="Helical" evidence="1">
    <location>
        <begin position="59"/>
        <end position="81"/>
    </location>
</feature>
<dbReference type="AlphaFoldDB" id="A0A323UGC8"/>